<name>A0A9W9ENM0_9EURO</name>
<feature type="region of interest" description="Disordered" evidence="1">
    <location>
        <begin position="125"/>
        <end position="148"/>
    </location>
</feature>
<dbReference type="OrthoDB" id="4368593at2759"/>
<reference evidence="2" key="2">
    <citation type="journal article" date="2023" name="IMA Fungus">
        <title>Comparative genomic study of the Penicillium genus elucidates a diverse pangenome and 15 lateral gene transfer events.</title>
        <authorList>
            <person name="Petersen C."/>
            <person name="Sorensen T."/>
            <person name="Nielsen M.R."/>
            <person name="Sondergaard T.E."/>
            <person name="Sorensen J.L."/>
            <person name="Fitzpatrick D.A."/>
            <person name="Frisvad J.C."/>
            <person name="Nielsen K.L."/>
        </authorList>
    </citation>
    <scope>NUCLEOTIDE SEQUENCE</scope>
    <source>
        <strain evidence="2">IBT 30761</strain>
    </source>
</reference>
<sequence>MHRNCPLKREEHQTLRSPGTPPKSMNDIAEGARQVLNHIENNGTEDRYVTRYIRAVRRYALNAQRGDGMGMAKVLEALTKINPDTERLNQRMETIEKTTSALFHHYFRLSRGFRSSMGGIRARDWQRGQSKAAAPITRSNGTSSPGVPEIELREDREVIVKVGPNRERVRGLSPQELVEQVERHRATTARQKSSTALARGATVVAARKLPSGDVVLVANNATRAELLRKHTGWLKAFGPGSVIQEQSCGVMAYNVPGLNDRLDLSHFWGSKFGTKGCESLRY</sequence>
<protein>
    <submittedName>
        <fullName evidence="2">Uncharacterized protein</fullName>
    </submittedName>
</protein>
<organism evidence="2 3">
    <name type="scientific">Penicillium argentinense</name>
    <dbReference type="NCBI Taxonomy" id="1131581"/>
    <lineage>
        <taxon>Eukaryota</taxon>
        <taxon>Fungi</taxon>
        <taxon>Dikarya</taxon>
        <taxon>Ascomycota</taxon>
        <taxon>Pezizomycotina</taxon>
        <taxon>Eurotiomycetes</taxon>
        <taxon>Eurotiomycetidae</taxon>
        <taxon>Eurotiales</taxon>
        <taxon>Aspergillaceae</taxon>
        <taxon>Penicillium</taxon>
    </lineage>
</organism>
<evidence type="ECO:0000313" key="3">
    <source>
        <dbReference type="Proteomes" id="UP001149074"/>
    </source>
</evidence>
<evidence type="ECO:0000313" key="2">
    <source>
        <dbReference type="EMBL" id="KAJ5084986.1"/>
    </source>
</evidence>
<dbReference type="AlphaFoldDB" id="A0A9W9ENM0"/>
<dbReference type="Proteomes" id="UP001149074">
    <property type="component" value="Unassembled WGS sequence"/>
</dbReference>
<dbReference type="RefSeq" id="XP_056469664.1">
    <property type="nucleotide sequence ID" value="XM_056622248.1"/>
</dbReference>
<proteinExistence type="predicted"/>
<accession>A0A9W9ENM0</accession>
<dbReference type="GeneID" id="81361227"/>
<feature type="region of interest" description="Disordered" evidence="1">
    <location>
        <begin position="1"/>
        <end position="25"/>
    </location>
</feature>
<gene>
    <name evidence="2" type="ORF">N7532_009757</name>
</gene>
<keyword evidence="3" id="KW-1185">Reference proteome</keyword>
<dbReference type="EMBL" id="JAPQKI010000010">
    <property type="protein sequence ID" value="KAJ5084986.1"/>
    <property type="molecule type" value="Genomic_DNA"/>
</dbReference>
<reference evidence="2" key="1">
    <citation type="submission" date="2022-11" db="EMBL/GenBank/DDBJ databases">
        <authorList>
            <person name="Petersen C."/>
        </authorList>
    </citation>
    <scope>NUCLEOTIDE SEQUENCE</scope>
    <source>
        <strain evidence="2">IBT 30761</strain>
    </source>
</reference>
<comment type="caution">
    <text evidence="2">The sequence shown here is derived from an EMBL/GenBank/DDBJ whole genome shotgun (WGS) entry which is preliminary data.</text>
</comment>
<evidence type="ECO:0000256" key="1">
    <source>
        <dbReference type="SAM" id="MobiDB-lite"/>
    </source>
</evidence>